<dbReference type="CDD" id="cd13553">
    <property type="entry name" value="PBP2_NrtA_CpmA_like"/>
    <property type="match status" value="1"/>
</dbReference>
<keyword evidence="4" id="KW-0997">Cell inner membrane</keyword>
<dbReference type="Gene3D" id="3.40.190.10">
    <property type="entry name" value="Periplasmic binding protein-like II"/>
    <property type="match status" value="2"/>
</dbReference>
<comment type="similarity">
    <text evidence="6">Belongs to the CmpA/NrtA family.</text>
</comment>
<comment type="caution">
    <text evidence="7">The sequence shown here is derived from an EMBL/GenBank/DDBJ whole genome shotgun (WGS) entry which is preliminary data.</text>
</comment>
<comment type="subcellular location">
    <subcellularLocation>
        <location evidence="1">Cell inner membrane</location>
    </subcellularLocation>
</comment>
<dbReference type="RefSeq" id="WP_209898606.1">
    <property type="nucleotide sequence ID" value="NZ_BAAAJW010000020.1"/>
</dbReference>
<keyword evidence="8" id="KW-1185">Reference proteome</keyword>
<accession>A0ABS4WWE7</accession>
<protein>
    <submittedName>
        <fullName evidence="7">NitT/TauT family transport system substrate-binding protein</fullName>
    </submittedName>
</protein>
<sequence length="385" mass="40566">MRAGPSRRALLGAGGAMLLSGAAGAGVGLGVRRGEAAPVDPNSPLRLAYLPITDAAPLLVAHARGYFADEGIEVAEPVRLRSWASMGETLLGGSVDLVHLLFPMALQMRLDLGADIRVLGANHVDGSALTLGREVPDVGALAGRTIGIPAWYSIHNVIVQQMLRAEGLTPVVRRTPSRAQGEVTLVPMAPSDMIPALDSGSIGGYTVADPFNAMAEGKDAGLIGRFLGDVWRSHPCCVTVATGGLLQRPPEQMQAVADALVRAQQACREDREAVAAELSGRYLPQPLPAVTAALDRPDAGHAHVEHPDWHGETLDFTPVLRPGFTTRLVEEMRTTLLDAPLGALERLDAADAHDLVVDDAALRDAARRLDPTALTGLDTAEEIDP</sequence>
<dbReference type="InterPro" id="IPR044527">
    <property type="entry name" value="NrtA/CpmA_ABC-bd_dom"/>
</dbReference>
<reference evidence="7 8" key="1">
    <citation type="submission" date="2021-03" db="EMBL/GenBank/DDBJ databases">
        <title>Sequencing the genomes of 1000 actinobacteria strains.</title>
        <authorList>
            <person name="Klenk H.-P."/>
        </authorList>
    </citation>
    <scope>NUCLEOTIDE SEQUENCE [LARGE SCALE GENOMIC DNA]</scope>
    <source>
        <strain evidence="7 8">DSM 14566</strain>
    </source>
</reference>
<dbReference type="SUPFAM" id="SSF53850">
    <property type="entry name" value="Periplasmic binding protein-like II"/>
    <property type="match status" value="1"/>
</dbReference>
<proteinExistence type="inferred from homology"/>
<dbReference type="PANTHER" id="PTHR30024">
    <property type="entry name" value="ALIPHATIC SULFONATES-BINDING PROTEIN-RELATED"/>
    <property type="match status" value="1"/>
</dbReference>
<evidence type="ECO:0000313" key="8">
    <source>
        <dbReference type="Proteomes" id="UP001519290"/>
    </source>
</evidence>
<dbReference type="EMBL" id="JAGIOD010000001">
    <property type="protein sequence ID" value="MBP2380535.1"/>
    <property type="molecule type" value="Genomic_DNA"/>
</dbReference>
<keyword evidence="2" id="KW-0813">Transport</keyword>
<evidence type="ECO:0000256" key="3">
    <source>
        <dbReference type="ARBA" id="ARBA00022475"/>
    </source>
</evidence>
<gene>
    <name evidence="7" type="ORF">JOF43_000492</name>
</gene>
<keyword evidence="3" id="KW-1003">Cell membrane</keyword>
<dbReference type="Proteomes" id="UP001519290">
    <property type="component" value="Unassembled WGS sequence"/>
</dbReference>
<dbReference type="PANTHER" id="PTHR30024:SF43">
    <property type="entry name" value="BLL4572 PROTEIN"/>
    <property type="match status" value="1"/>
</dbReference>
<evidence type="ECO:0000256" key="4">
    <source>
        <dbReference type="ARBA" id="ARBA00022519"/>
    </source>
</evidence>
<dbReference type="InterPro" id="IPR006311">
    <property type="entry name" value="TAT_signal"/>
</dbReference>
<evidence type="ECO:0000256" key="5">
    <source>
        <dbReference type="ARBA" id="ARBA00023136"/>
    </source>
</evidence>
<evidence type="ECO:0000256" key="2">
    <source>
        <dbReference type="ARBA" id="ARBA00022448"/>
    </source>
</evidence>
<name>A0ABS4WWE7_9MICO</name>
<organism evidence="7 8">
    <name type="scientific">Brachybacterium sacelli</name>
    <dbReference type="NCBI Taxonomy" id="173364"/>
    <lineage>
        <taxon>Bacteria</taxon>
        <taxon>Bacillati</taxon>
        <taxon>Actinomycetota</taxon>
        <taxon>Actinomycetes</taxon>
        <taxon>Micrococcales</taxon>
        <taxon>Dermabacteraceae</taxon>
        <taxon>Brachybacterium</taxon>
    </lineage>
</organism>
<evidence type="ECO:0000256" key="6">
    <source>
        <dbReference type="ARBA" id="ARBA00024031"/>
    </source>
</evidence>
<dbReference type="PROSITE" id="PS51318">
    <property type="entry name" value="TAT"/>
    <property type="match status" value="1"/>
</dbReference>
<keyword evidence="5" id="KW-0472">Membrane</keyword>
<evidence type="ECO:0000256" key="1">
    <source>
        <dbReference type="ARBA" id="ARBA00004533"/>
    </source>
</evidence>
<evidence type="ECO:0000313" key="7">
    <source>
        <dbReference type="EMBL" id="MBP2380535.1"/>
    </source>
</evidence>
<dbReference type="Pfam" id="PF13379">
    <property type="entry name" value="NMT1_2"/>
    <property type="match status" value="1"/>
</dbReference>